<evidence type="ECO:0000259" key="10">
    <source>
        <dbReference type="SMART" id="SM00986"/>
    </source>
</evidence>
<keyword evidence="4" id="KW-0378">Hydrolase</keyword>
<evidence type="ECO:0000313" key="12">
    <source>
        <dbReference type="Proteomes" id="UP000197025"/>
    </source>
</evidence>
<dbReference type="Gene3D" id="3.40.470.10">
    <property type="entry name" value="Uracil-DNA glycosylase-like domain"/>
    <property type="match status" value="1"/>
</dbReference>
<dbReference type="GO" id="GO:0046872">
    <property type="term" value="F:metal ion binding"/>
    <property type="evidence" value="ECO:0007669"/>
    <property type="project" value="UniProtKB-KW"/>
</dbReference>
<keyword evidence="12" id="KW-1185">Reference proteome</keyword>
<evidence type="ECO:0000256" key="1">
    <source>
        <dbReference type="ARBA" id="ARBA00022485"/>
    </source>
</evidence>
<evidence type="ECO:0000256" key="5">
    <source>
        <dbReference type="ARBA" id="ARBA00023004"/>
    </source>
</evidence>
<sequence length="227" mass="25536">MGESLEEIAREVIACRRCPRLVAYREAVARRKRRQFRDWEYWGRPVPGFGDPQARVLVVGLAPAAHGANRTGRMFTGDGSGDFLIAALYRAGFANQPASTHREDGLVLWDVYLTAVVRCAPPDNQPSPEEQARCRPYLVRELRALPRLQVVVTLGQIATEGFIRALRELGYEGPRPAFRHGAVHPLGPGWPVLVTSYHPSRQNTQTGRLTPEMFDAVWETVRRLLKD</sequence>
<evidence type="ECO:0000256" key="8">
    <source>
        <dbReference type="ARBA" id="ARBA00023779"/>
    </source>
</evidence>
<dbReference type="EMBL" id="FYEK01000054">
    <property type="protein sequence ID" value="SNB71742.1"/>
    <property type="molecule type" value="Genomic_DNA"/>
</dbReference>
<evidence type="ECO:0000256" key="7">
    <source>
        <dbReference type="ARBA" id="ARBA00023204"/>
    </source>
</evidence>
<keyword evidence="1" id="KW-0004">4Fe-4S</keyword>
<keyword evidence="5" id="KW-0408">Iron</keyword>
<evidence type="ECO:0000256" key="6">
    <source>
        <dbReference type="ARBA" id="ARBA00023014"/>
    </source>
</evidence>
<dbReference type="Pfam" id="PF03167">
    <property type="entry name" value="UDG"/>
    <property type="match status" value="1"/>
</dbReference>
<evidence type="ECO:0000256" key="2">
    <source>
        <dbReference type="ARBA" id="ARBA00022723"/>
    </source>
</evidence>
<organism evidence="11 12">
    <name type="scientific">Thermoflexus hugenholtzii JAD2</name>
    <dbReference type="NCBI Taxonomy" id="877466"/>
    <lineage>
        <taxon>Bacteria</taxon>
        <taxon>Bacillati</taxon>
        <taxon>Chloroflexota</taxon>
        <taxon>Thermoflexia</taxon>
        <taxon>Thermoflexales</taxon>
        <taxon>Thermoflexaceae</taxon>
        <taxon>Thermoflexus</taxon>
    </lineage>
</organism>
<dbReference type="InterPro" id="IPR036895">
    <property type="entry name" value="Uracil-DNA_glycosylase-like_sf"/>
</dbReference>
<dbReference type="SMART" id="SM00986">
    <property type="entry name" value="UDG"/>
    <property type="match status" value="1"/>
</dbReference>
<protein>
    <recommendedName>
        <fullName evidence="9">Type-5 uracil-DNA glycosylase</fullName>
    </recommendedName>
</protein>
<dbReference type="InterPro" id="IPR051536">
    <property type="entry name" value="UDG_Type-4/5"/>
</dbReference>
<keyword evidence="6" id="KW-0411">Iron-sulfur</keyword>
<dbReference type="GO" id="GO:0006284">
    <property type="term" value="P:base-excision repair"/>
    <property type="evidence" value="ECO:0007669"/>
    <property type="project" value="InterPro"/>
</dbReference>
<dbReference type="InParanoid" id="A0A212RHP8"/>
<dbReference type="CDD" id="cd10031">
    <property type="entry name" value="UDG-F5_TTUDGB_like"/>
    <property type="match status" value="1"/>
</dbReference>
<dbReference type="InterPro" id="IPR044147">
    <property type="entry name" value="UdgB-like"/>
</dbReference>
<gene>
    <name evidence="11" type="ORF">SAMN02746019_00014940</name>
</gene>
<reference evidence="12" key="1">
    <citation type="submission" date="2017-06" db="EMBL/GenBank/DDBJ databases">
        <authorList>
            <person name="Varghese N."/>
            <person name="Submissions S."/>
        </authorList>
    </citation>
    <scope>NUCLEOTIDE SEQUENCE [LARGE SCALE GENOMIC DNA]</scope>
    <source>
        <strain evidence="12">JAD2</strain>
    </source>
</reference>
<dbReference type="GO" id="GO:0051539">
    <property type="term" value="F:4 iron, 4 sulfur cluster binding"/>
    <property type="evidence" value="ECO:0007669"/>
    <property type="project" value="UniProtKB-KW"/>
</dbReference>
<keyword evidence="3" id="KW-0227">DNA damage</keyword>
<dbReference type="GO" id="GO:0004844">
    <property type="term" value="F:uracil DNA N-glycosylase activity"/>
    <property type="evidence" value="ECO:0007669"/>
    <property type="project" value="InterPro"/>
</dbReference>
<evidence type="ECO:0000256" key="4">
    <source>
        <dbReference type="ARBA" id="ARBA00022801"/>
    </source>
</evidence>
<evidence type="ECO:0000313" key="11">
    <source>
        <dbReference type="EMBL" id="SNB71742.1"/>
    </source>
</evidence>
<dbReference type="PANTHER" id="PTHR33693">
    <property type="entry name" value="TYPE-5 URACIL-DNA GLYCOSYLASE"/>
    <property type="match status" value="1"/>
</dbReference>
<dbReference type="SMART" id="SM00987">
    <property type="entry name" value="UreE_C"/>
    <property type="match status" value="1"/>
</dbReference>
<accession>A0A212RHP8</accession>
<dbReference type="GO" id="GO:0033958">
    <property type="term" value="F:DNA-deoxyinosine glycosylase activity"/>
    <property type="evidence" value="ECO:0007669"/>
    <property type="project" value="InterPro"/>
</dbReference>
<feature type="domain" description="Uracil-DNA glycosylase-like" evidence="10">
    <location>
        <begin position="47"/>
        <end position="222"/>
    </location>
</feature>
<comment type="similarity">
    <text evidence="8">Belongs to the uracil-DNA glycosylase (UDG) superfamily. Type 5 (UDGb) family.</text>
</comment>
<dbReference type="PANTHER" id="PTHR33693:SF3">
    <property type="entry name" value="TYPE-5 URACIL-DNA GLYCOSYLASE"/>
    <property type="match status" value="1"/>
</dbReference>
<evidence type="ECO:0000256" key="9">
    <source>
        <dbReference type="ARBA" id="ARBA00023887"/>
    </source>
</evidence>
<dbReference type="InterPro" id="IPR005122">
    <property type="entry name" value="Uracil-DNA_glycosylase-like"/>
</dbReference>
<dbReference type="Proteomes" id="UP000197025">
    <property type="component" value="Unassembled WGS sequence"/>
</dbReference>
<dbReference type="AlphaFoldDB" id="A0A212RHP8"/>
<proteinExistence type="inferred from homology"/>
<name>A0A212RHP8_9CHLR</name>
<keyword evidence="7" id="KW-0234">DNA repair</keyword>
<keyword evidence="2" id="KW-0479">Metal-binding</keyword>
<evidence type="ECO:0000256" key="3">
    <source>
        <dbReference type="ARBA" id="ARBA00022763"/>
    </source>
</evidence>
<dbReference type="SUPFAM" id="SSF52141">
    <property type="entry name" value="Uracil-DNA glycosylase-like"/>
    <property type="match status" value="1"/>
</dbReference>